<dbReference type="PANTHER" id="PTHR43690">
    <property type="entry name" value="NARDILYSIN"/>
    <property type="match status" value="1"/>
</dbReference>
<organism evidence="12 13">
    <name type="scientific">Medicago truncatula</name>
    <name type="common">Barrel medic</name>
    <name type="synonym">Medicago tribuloides</name>
    <dbReference type="NCBI Taxonomy" id="3880"/>
    <lineage>
        <taxon>Eukaryota</taxon>
        <taxon>Viridiplantae</taxon>
        <taxon>Streptophyta</taxon>
        <taxon>Embryophyta</taxon>
        <taxon>Tracheophyta</taxon>
        <taxon>Spermatophyta</taxon>
        <taxon>Magnoliopsida</taxon>
        <taxon>eudicotyledons</taxon>
        <taxon>Gunneridae</taxon>
        <taxon>Pentapetalae</taxon>
        <taxon>rosids</taxon>
        <taxon>fabids</taxon>
        <taxon>Fabales</taxon>
        <taxon>Fabaceae</taxon>
        <taxon>Papilionoideae</taxon>
        <taxon>50 kb inversion clade</taxon>
        <taxon>NPAAA clade</taxon>
        <taxon>Hologalegina</taxon>
        <taxon>IRL clade</taxon>
        <taxon>Trifolieae</taxon>
        <taxon>Medicago</taxon>
    </lineage>
</organism>
<keyword evidence="7" id="KW-0482">Metalloprotease</keyword>
<evidence type="ECO:0000313" key="13">
    <source>
        <dbReference type="Proteomes" id="UP000265566"/>
    </source>
</evidence>
<dbReference type="EMBL" id="PSQE01000005">
    <property type="protein sequence ID" value="RHN57963.1"/>
    <property type="molecule type" value="Genomic_DNA"/>
</dbReference>
<keyword evidence="3" id="KW-0645">Protease</keyword>
<evidence type="ECO:0000259" key="9">
    <source>
        <dbReference type="Pfam" id="PF00675"/>
    </source>
</evidence>
<evidence type="ECO:0000256" key="2">
    <source>
        <dbReference type="ARBA" id="ARBA00007261"/>
    </source>
</evidence>
<dbReference type="Pfam" id="PF00675">
    <property type="entry name" value="Peptidase_M16"/>
    <property type="match status" value="1"/>
</dbReference>
<feature type="transmembrane region" description="Helical" evidence="8">
    <location>
        <begin position="12"/>
        <end position="35"/>
    </location>
</feature>
<dbReference type="GO" id="GO:0004222">
    <property type="term" value="F:metalloendopeptidase activity"/>
    <property type="evidence" value="ECO:0007669"/>
    <property type="project" value="UniProtKB-EC"/>
</dbReference>
<keyword evidence="6" id="KW-0862">Zinc</keyword>
<dbReference type="InterPro" id="IPR011765">
    <property type="entry name" value="Pept_M16_N"/>
</dbReference>
<keyword evidence="4" id="KW-0479">Metal-binding</keyword>
<evidence type="ECO:0000256" key="4">
    <source>
        <dbReference type="ARBA" id="ARBA00022723"/>
    </source>
</evidence>
<evidence type="ECO:0000256" key="8">
    <source>
        <dbReference type="SAM" id="Phobius"/>
    </source>
</evidence>
<evidence type="ECO:0000259" key="10">
    <source>
        <dbReference type="Pfam" id="PF05193"/>
    </source>
</evidence>
<dbReference type="SUPFAM" id="SSF63411">
    <property type="entry name" value="LuxS/MPP-like metallohydrolase"/>
    <property type="match status" value="2"/>
</dbReference>
<proteinExistence type="inferred from homology"/>
<feature type="domain" description="Peptidase M16 middle/third" evidence="11">
    <location>
        <begin position="465"/>
        <end position="524"/>
    </location>
</feature>
<comment type="cofactor">
    <cofactor evidence="1">
        <name>Zn(2+)</name>
        <dbReference type="ChEBI" id="CHEBI:29105"/>
    </cofactor>
</comment>
<evidence type="ECO:0000256" key="3">
    <source>
        <dbReference type="ARBA" id="ARBA00022670"/>
    </source>
</evidence>
<evidence type="ECO:0000256" key="5">
    <source>
        <dbReference type="ARBA" id="ARBA00022801"/>
    </source>
</evidence>
<comment type="similarity">
    <text evidence="2">Belongs to the peptidase M16 family.</text>
</comment>
<dbReference type="InterPro" id="IPR007863">
    <property type="entry name" value="Peptidase_M16_C"/>
</dbReference>
<dbReference type="Gramene" id="rna33558">
    <property type="protein sequence ID" value="RHN57963.1"/>
    <property type="gene ID" value="gene33558"/>
</dbReference>
<dbReference type="InterPro" id="IPR050626">
    <property type="entry name" value="Peptidase_M16"/>
</dbReference>
<keyword evidence="8" id="KW-1133">Transmembrane helix</keyword>
<dbReference type="PANTHER" id="PTHR43690:SF18">
    <property type="entry name" value="INSULIN-DEGRADING ENZYME-RELATED"/>
    <property type="match status" value="1"/>
</dbReference>
<protein>
    <submittedName>
        <fullName evidence="12">Putative insulysin</fullName>
        <ecNumber evidence="12">3.4.24.56</ecNumber>
    </submittedName>
</protein>
<feature type="domain" description="Peptidase M16 C-terminal" evidence="10">
    <location>
        <begin position="279"/>
        <end position="458"/>
    </location>
</feature>
<evidence type="ECO:0000256" key="6">
    <source>
        <dbReference type="ARBA" id="ARBA00022833"/>
    </source>
</evidence>
<accession>A0A396HZQ6</accession>
<evidence type="ECO:0000256" key="1">
    <source>
        <dbReference type="ARBA" id="ARBA00001947"/>
    </source>
</evidence>
<evidence type="ECO:0000256" key="7">
    <source>
        <dbReference type="ARBA" id="ARBA00023049"/>
    </source>
</evidence>
<dbReference type="Proteomes" id="UP000265566">
    <property type="component" value="Chromosome 5"/>
</dbReference>
<name>A0A396HZQ6_MEDTR</name>
<feature type="domain" description="Peptidase M16 N-terminal" evidence="9">
    <location>
        <begin position="123"/>
        <end position="256"/>
    </location>
</feature>
<dbReference type="GO" id="GO:0046872">
    <property type="term" value="F:metal ion binding"/>
    <property type="evidence" value="ECO:0007669"/>
    <property type="project" value="UniProtKB-KW"/>
</dbReference>
<reference evidence="13" key="1">
    <citation type="journal article" date="2018" name="Nat. Plants">
        <title>Whole-genome landscape of Medicago truncatula symbiotic genes.</title>
        <authorList>
            <person name="Pecrix Y."/>
            <person name="Staton S.E."/>
            <person name="Sallet E."/>
            <person name="Lelandais-Briere C."/>
            <person name="Moreau S."/>
            <person name="Carrere S."/>
            <person name="Blein T."/>
            <person name="Jardinaud M.F."/>
            <person name="Latrasse D."/>
            <person name="Zouine M."/>
            <person name="Zahm M."/>
            <person name="Kreplak J."/>
            <person name="Mayjonade B."/>
            <person name="Satge C."/>
            <person name="Perez M."/>
            <person name="Cauet S."/>
            <person name="Marande W."/>
            <person name="Chantry-Darmon C."/>
            <person name="Lopez-Roques C."/>
            <person name="Bouchez O."/>
            <person name="Berard A."/>
            <person name="Debelle F."/>
            <person name="Munos S."/>
            <person name="Bendahmane A."/>
            <person name="Berges H."/>
            <person name="Niebel A."/>
            <person name="Buitink J."/>
            <person name="Frugier F."/>
            <person name="Benhamed M."/>
            <person name="Crespi M."/>
            <person name="Gouzy J."/>
            <person name="Gamas P."/>
        </authorList>
    </citation>
    <scope>NUCLEOTIDE SEQUENCE [LARGE SCALE GENOMIC DNA]</scope>
    <source>
        <strain evidence="13">cv. Jemalong A17</strain>
    </source>
</reference>
<dbReference type="AlphaFoldDB" id="A0A396HZQ6"/>
<comment type="caution">
    <text evidence="12">The sequence shown here is derived from an EMBL/GenBank/DDBJ whole genome shotgun (WGS) entry which is preliminary data.</text>
</comment>
<sequence>MPIYVSDGSAYHFLLLEWCFLSISCDFGVMPIYVSDGSAYRLLLLDWCFLSISCDFGVMPIYVCDGSAYRLLLLDPMEDTVIKSKHDIRDYRVIKLENGLEALVVHDPRITTKDDNKNEGRQVKMCCAAMTIGVGSLHAPKRVQGLPHLLEHMLVEGSQKFSEKKDYLSYISEHGGSTDEFTNTEHCNFSFQVNGKFLKGALRRFAHIFIEPLLSKEILEAEVNAVESEFNERKEEWKLVHDGLLCHTSREGHPYNNVFLCGNRGSLMGEKDDCDDLHKEVLKFHRKEYHAEKMKLVIISGETLDGLQGWIEKLFDSIKKCPAKKVESRKRKRILSKRPVWKSGEQYHIVLETLNTNILVVSWILLSLRNVYEHKPDRYISYFLNQGSLISLLKDKGLAKSLTAEIGDGICHTANIFSIRIGLTNSGILEINKIIGLIYEYLTLLRDSPPEWMFKEIQSVGELAFNFGEENDQREYAVKLSENLLQYPPKHVIYADHLYEKWNEPLIKQVLGYFLPENMRIYVYTGGSEMEGVLFFLLCIIENSIDFVPFACCKIILASIFAH</sequence>
<dbReference type="Pfam" id="PF05193">
    <property type="entry name" value="Peptidase_M16_C"/>
    <property type="match status" value="1"/>
</dbReference>
<gene>
    <name evidence="12" type="ORF">MtrunA17_Chr5g0446041</name>
</gene>
<dbReference type="Pfam" id="PF16187">
    <property type="entry name" value="Peptidase_M16_M"/>
    <property type="match status" value="1"/>
</dbReference>
<keyword evidence="8" id="KW-0472">Membrane</keyword>
<keyword evidence="5 12" id="KW-0378">Hydrolase</keyword>
<evidence type="ECO:0000313" key="12">
    <source>
        <dbReference type="EMBL" id="RHN57963.1"/>
    </source>
</evidence>
<dbReference type="GO" id="GO:0006508">
    <property type="term" value="P:proteolysis"/>
    <property type="evidence" value="ECO:0007669"/>
    <property type="project" value="UniProtKB-KW"/>
</dbReference>
<dbReference type="InterPro" id="IPR011249">
    <property type="entry name" value="Metalloenz_LuxS/M16"/>
</dbReference>
<dbReference type="FunFam" id="3.30.830.10:FF:000012">
    <property type="entry name" value="Protease 3"/>
    <property type="match status" value="1"/>
</dbReference>
<dbReference type="InterPro" id="IPR032632">
    <property type="entry name" value="Peptidase_M16_M"/>
</dbReference>
<keyword evidence="8" id="KW-0812">Transmembrane</keyword>
<evidence type="ECO:0000259" key="11">
    <source>
        <dbReference type="Pfam" id="PF16187"/>
    </source>
</evidence>
<dbReference type="Gene3D" id="3.30.830.10">
    <property type="entry name" value="Metalloenzyme, LuxS/M16 peptidase-like"/>
    <property type="match status" value="2"/>
</dbReference>
<dbReference type="EC" id="3.4.24.56" evidence="12"/>